<name>A0ABR6ULV9_9PSED</name>
<evidence type="ECO:0000313" key="1">
    <source>
        <dbReference type="EMBL" id="MBC3345225.1"/>
    </source>
</evidence>
<keyword evidence="2" id="KW-1185">Reference proteome</keyword>
<dbReference type="EMBL" id="JABWQV010000001">
    <property type="protein sequence ID" value="MBC3345225.1"/>
    <property type="molecule type" value="Genomic_DNA"/>
</dbReference>
<sequence>MPLGKRELARIERRLITELTEACETAKGEIKGFTWLTHTADLNAWAETLKVIWVFETLADRQLAQIDAKVRIFELMTIAFNEANIDLIPSDHNVHLDSEEECRRTHGGDWNIRLTQSRVAKGG</sequence>
<dbReference type="Proteomes" id="UP000617171">
    <property type="component" value="Unassembled WGS sequence"/>
</dbReference>
<accession>A0ABR6ULV9</accession>
<proteinExistence type="predicted"/>
<organism evidence="1 2">
    <name type="scientific">Pseudomonas tehranensis</name>
    <dbReference type="NCBI Taxonomy" id="2745502"/>
    <lineage>
        <taxon>Bacteria</taxon>
        <taxon>Pseudomonadati</taxon>
        <taxon>Pseudomonadota</taxon>
        <taxon>Gammaproteobacteria</taxon>
        <taxon>Pseudomonadales</taxon>
        <taxon>Pseudomonadaceae</taxon>
        <taxon>Pseudomonas</taxon>
    </lineage>
</organism>
<reference evidence="1 2" key="1">
    <citation type="journal article" date="2020" name="Microorganisms">
        <title>Reliable Identification of Environmental Pseudomonas Isolates Using the rpoD Gene.</title>
        <authorList>
            <consortium name="The Broad Institute Genome Sequencing Platform"/>
            <person name="Girard L."/>
            <person name="Lood C."/>
            <person name="Rokni-Zadeh H."/>
            <person name="van Noort V."/>
            <person name="Lavigne R."/>
            <person name="De Mot R."/>
        </authorList>
    </citation>
    <scope>NUCLEOTIDE SEQUENCE [LARGE SCALE GENOMIC DNA]</scope>
    <source>
        <strain evidence="1 2">SWRI196</strain>
    </source>
</reference>
<dbReference type="RefSeq" id="WP_186653350.1">
    <property type="nucleotide sequence ID" value="NZ_JABWQV010000001.1"/>
</dbReference>
<comment type="caution">
    <text evidence="1">The sequence shown here is derived from an EMBL/GenBank/DDBJ whole genome shotgun (WGS) entry which is preliminary data.</text>
</comment>
<protein>
    <submittedName>
        <fullName evidence="1">Uncharacterized protein</fullName>
    </submittedName>
</protein>
<evidence type="ECO:0000313" key="2">
    <source>
        <dbReference type="Proteomes" id="UP000617171"/>
    </source>
</evidence>
<gene>
    <name evidence="1" type="ORF">HU811_01080</name>
</gene>